<protein>
    <submittedName>
        <fullName evidence="1">Uncharacterized protein</fullName>
    </submittedName>
</protein>
<dbReference type="EMBL" id="BK015824">
    <property type="protein sequence ID" value="DAE26966.1"/>
    <property type="molecule type" value="Genomic_DNA"/>
</dbReference>
<organism evidence="1">
    <name type="scientific">virus sp. ct6Ax4</name>
    <dbReference type="NCBI Taxonomy" id="2826791"/>
    <lineage>
        <taxon>Viruses</taxon>
    </lineage>
</organism>
<evidence type="ECO:0000313" key="1">
    <source>
        <dbReference type="EMBL" id="DAE26966.1"/>
    </source>
</evidence>
<reference evidence="1" key="1">
    <citation type="journal article" date="2021" name="Proc. Natl. Acad. Sci. U.S.A.">
        <title>A Catalog of Tens of Thousands of Viruses from Human Metagenomes Reveals Hidden Associations with Chronic Diseases.</title>
        <authorList>
            <person name="Tisza M.J."/>
            <person name="Buck C.B."/>
        </authorList>
    </citation>
    <scope>NUCLEOTIDE SEQUENCE</scope>
    <source>
        <strain evidence="1">Ct6Ax4</strain>
    </source>
</reference>
<proteinExistence type="predicted"/>
<accession>A0A8S5R6C2</accession>
<sequence length="130" mass="13369">MFSFVKSATNPNFPIIKQLPTTVSTTYKIGDALVLTDGGLTQATGTTKPQFICAENYVAPASGMKDISVYEIVDGQEWETTCAADASAVKAGSKVTIHTDAAQVTATTTGGVFMLLSAGGAVGAKVVGKF</sequence>
<name>A0A8S5R6C2_9VIRU</name>